<evidence type="ECO:0000313" key="2">
    <source>
        <dbReference type="Proteomes" id="UP000017908"/>
    </source>
</evidence>
<organism evidence="1 2">
    <name type="scientific">Megasphaera elsdenii CAG:570</name>
    <dbReference type="NCBI Taxonomy" id="1263087"/>
    <lineage>
        <taxon>Bacteria</taxon>
        <taxon>Bacillati</taxon>
        <taxon>Bacillota</taxon>
        <taxon>Negativicutes</taxon>
        <taxon>Veillonellales</taxon>
        <taxon>Veillonellaceae</taxon>
        <taxon>Megasphaera</taxon>
    </lineage>
</organism>
<comment type="caution">
    <text evidence="1">The sequence shown here is derived from an EMBL/GenBank/DDBJ whole genome shotgun (WGS) entry which is preliminary data.</text>
</comment>
<sequence>MPPVQADESLLNNDFVGANDYYWYYDEKAKEWKTYQYKATDIFNNRLRHDLPNYQGAGAKLPGAITAGLYAQAGQQNVTIGDRNAGQSKGSVFIGEYSGYNNGDNAPVGLKNNYVTSVGFQSDATGWGSIAIGSNAIAENSKTDKWVVQENGNANTSGTVRDDTYSIEANPTIEGASVALGYNAHSQDGNISIGAGLVATATASTAKAYLTDQAAVSSYVSVGGGTVTTTDPKTQKTTTTTTLRRLTNVADGAADSDVATVGQLKKLSDKAGVNEG</sequence>
<dbReference type="Proteomes" id="UP000017908">
    <property type="component" value="Unassembled WGS sequence"/>
</dbReference>
<evidence type="ECO:0000313" key="1">
    <source>
        <dbReference type="EMBL" id="CDF05301.1"/>
    </source>
</evidence>
<dbReference type="Gene3D" id="2.150.10.10">
    <property type="entry name" value="Serralysin-like metalloprotease, C-terminal"/>
    <property type="match status" value="1"/>
</dbReference>
<gene>
    <name evidence="1" type="ORF">BN715_01566</name>
</gene>
<name>R7MY93_MEGEL</name>
<protein>
    <submittedName>
        <fullName evidence="1">Autotransporter adhesin</fullName>
    </submittedName>
</protein>
<reference evidence="1" key="1">
    <citation type="submission" date="2012-11" db="EMBL/GenBank/DDBJ databases">
        <title>Dependencies among metagenomic species, viruses, plasmids and units of genetic variation.</title>
        <authorList>
            <person name="Nielsen H.B."/>
            <person name="Almeida M."/>
            <person name="Juncker A.S."/>
            <person name="Rasmussen S."/>
            <person name="Li J."/>
            <person name="Sunagawa S."/>
            <person name="Plichta D."/>
            <person name="Gautier L."/>
            <person name="Le Chatelier E."/>
            <person name="Peletier E."/>
            <person name="Bonde I."/>
            <person name="Nielsen T."/>
            <person name="Manichanh C."/>
            <person name="Arumugam M."/>
            <person name="Batto J."/>
            <person name="Santos M.B.Q.D."/>
            <person name="Blom N."/>
            <person name="Borruel N."/>
            <person name="Burgdorf K.S."/>
            <person name="Boumezbeur F."/>
            <person name="Casellas F."/>
            <person name="Dore J."/>
            <person name="Guarner F."/>
            <person name="Hansen T."/>
            <person name="Hildebrand F."/>
            <person name="Kaas R.S."/>
            <person name="Kennedy S."/>
            <person name="Kristiansen K."/>
            <person name="Kultima J.R."/>
            <person name="Leonard P."/>
            <person name="Levenez F."/>
            <person name="Lund O."/>
            <person name="Moumen B."/>
            <person name="Le Paslier D."/>
            <person name="Pons N."/>
            <person name="Pedersen O."/>
            <person name="Prifti E."/>
            <person name="Qin J."/>
            <person name="Raes J."/>
            <person name="Tap J."/>
            <person name="Tims S."/>
            <person name="Ussery D.W."/>
            <person name="Yamada T."/>
            <person name="MetaHit consortium"/>
            <person name="Renault P."/>
            <person name="Sicheritz-Ponten T."/>
            <person name="Bork P."/>
            <person name="Wang J."/>
            <person name="Brunak S."/>
            <person name="Ehrlich S.D."/>
        </authorList>
    </citation>
    <scope>NUCLEOTIDE SEQUENCE [LARGE SCALE GENOMIC DNA]</scope>
</reference>
<dbReference type="EMBL" id="CBKE010000253">
    <property type="protein sequence ID" value="CDF05301.1"/>
    <property type="molecule type" value="Genomic_DNA"/>
</dbReference>
<dbReference type="InterPro" id="IPR011049">
    <property type="entry name" value="Serralysin-like_metalloprot_C"/>
</dbReference>
<accession>R7MY93</accession>
<proteinExistence type="predicted"/>
<dbReference type="AlphaFoldDB" id="R7MY93"/>
<dbReference type="SUPFAM" id="SSF101967">
    <property type="entry name" value="Adhesin YadA, collagen-binding domain"/>
    <property type="match status" value="1"/>
</dbReference>